<dbReference type="InterPro" id="IPR051533">
    <property type="entry name" value="WaaL-like"/>
</dbReference>
<evidence type="ECO:0000256" key="1">
    <source>
        <dbReference type="SAM" id="Phobius"/>
    </source>
</evidence>
<dbReference type="EMBL" id="JBHSFZ010000001">
    <property type="protein sequence ID" value="MFC4592769.1"/>
    <property type="molecule type" value="Genomic_DNA"/>
</dbReference>
<dbReference type="PANTHER" id="PTHR37422">
    <property type="entry name" value="TEICHURONIC ACID BIOSYNTHESIS PROTEIN TUAE"/>
    <property type="match status" value="1"/>
</dbReference>
<feature type="transmembrane region" description="Helical" evidence="1">
    <location>
        <begin position="193"/>
        <end position="210"/>
    </location>
</feature>
<accession>A0ABV9EX94</accession>
<evidence type="ECO:0000313" key="3">
    <source>
        <dbReference type="Proteomes" id="UP001595957"/>
    </source>
</evidence>
<feature type="transmembrane region" description="Helical" evidence="1">
    <location>
        <begin position="222"/>
        <end position="250"/>
    </location>
</feature>
<keyword evidence="1" id="KW-0812">Transmembrane</keyword>
<dbReference type="Proteomes" id="UP001595957">
    <property type="component" value="Unassembled WGS sequence"/>
</dbReference>
<keyword evidence="2" id="KW-0436">Ligase</keyword>
<protein>
    <submittedName>
        <fullName evidence="2">O-antigen ligase family protein</fullName>
    </submittedName>
</protein>
<evidence type="ECO:0000313" key="2">
    <source>
        <dbReference type="EMBL" id="MFC4592769.1"/>
    </source>
</evidence>
<dbReference type="GO" id="GO:0016874">
    <property type="term" value="F:ligase activity"/>
    <property type="evidence" value="ECO:0007669"/>
    <property type="project" value="UniProtKB-KW"/>
</dbReference>
<feature type="transmembrane region" description="Helical" evidence="1">
    <location>
        <begin position="350"/>
        <end position="371"/>
    </location>
</feature>
<feature type="transmembrane region" description="Helical" evidence="1">
    <location>
        <begin position="58"/>
        <end position="75"/>
    </location>
</feature>
<keyword evidence="1" id="KW-0472">Membrane</keyword>
<organism evidence="2 3">
    <name type="scientific">Sphingobium tyrosinilyticum</name>
    <dbReference type="NCBI Taxonomy" id="2715436"/>
    <lineage>
        <taxon>Bacteria</taxon>
        <taxon>Pseudomonadati</taxon>
        <taxon>Pseudomonadota</taxon>
        <taxon>Alphaproteobacteria</taxon>
        <taxon>Sphingomonadales</taxon>
        <taxon>Sphingomonadaceae</taxon>
        <taxon>Sphingobium</taxon>
    </lineage>
</organism>
<comment type="caution">
    <text evidence="2">The sequence shown here is derived from an EMBL/GenBank/DDBJ whole genome shotgun (WGS) entry which is preliminary data.</text>
</comment>
<feature type="transmembrane region" description="Helical" evidence="1">
    <location>
        <begin position="404"/>
        <end position="422"/>
    </location>
</feature>
<name>A0ABV9EX94_9SPHN</name>
<sequence length="445" mass="48912">MRTDYHQANRFAAPARPPVNDMRGLTQNWTEELHRWEFILLQGAVFFAPYVALHPPSLYFTLGDGLFLGAFMLRLSTGRMARPFAELTWMWVLGLLLLTGGLFLGSIFNGDMARCLTLISQYFFAYLIVPLVLLRRPEKEVIRLIKCGLWGMAIMCAIGIVIYMSGYTSMAKGQMQLVTGGKRLSGFVDNPNAMAVLTVMSMPLLWFLLLSRQMRPMVALPCMGLLVTGVILTSSNTGLYSMIAATLIFFGGRRNFKTLITVVCLGGSVLMFGQDYLPKTFQTRVLSALDSGDISAAGTFEHRQELNMEALGMADNNLIVGLGADQYRYTSQYGLPVHNTYLLLLNEGGALSLLGYLVILAVPIVAGVAARRLPHGKLILLTTVTAVVVFANATMGVAHVYGRAWFLFIYLAVSPALIWYSARSPQPAAYPGRRPPGSAFPPLKA</sequence>
<feature type="transmembrane region" description="Helical" evidence="1">
    <location>
        <begin position="378"/>
        <end position="398"/>
    </location>
</feature>
<dbReference type="PANTHER" id="PTHR37422:SF13">
    <property type="entry name" value="LIPOPOLYSACCHARIDE BIOSYNTHESIS PROTEIN PA4999-RELATED"/>
    <property type="match status" value="1"/>
</dbReference>
<reference evidence="3" key="1">
    <citation type="journal article" date="2019" name="Int. J. Syst. Evol. Microbiol.">
        <title>The Global Catalogue of Microorganisms (GCM) 10K type strain sequencing project: providing services to taxonomists for standard genome sequencing and annotation.</title>
        <authorList>
            <consortium name="The Broad Institute Genomics Platform"/>
            <consortium name="The Broad Institute Genome Sequencing Center for Infectious Disease"/>
            <person name="Wu L."/>
            <person name="Ma J."/>
        </authorList>
    </citation>
    <scope>NUCLEOTIDE SEQUENCE [LARGE SCALE GENOMIC DNA]</scope>
    <source>
        <strain evidence="3">NBRC 103632</strain>
    </source>
</reference>
<feature type="transmembrane region" description="Helical" evidence="1">
    <location>
        <begin position="119"/>
        <end position="135"/>
    </location>
</feature>
<gene>
    <name evidence="2" type="ORF">ACFO3E_00970</name>
</gene>
<feature type="transmembrane region" description="Helical" evidence="1">
    <location>
        <begin position="147"/>
        <end position="166"/>
    </location>
</feature>
<dbReference type="RefSeq" id="WP_156518398.1">
    <property type="nucleotide sequence ID" value="NZ_JBHSFZ010000001.1"/>
</dbReference>
<proteinExistence type="predicted"/>
<keyword evidence="1" id="KW-1133">Transmembrane helix</keyword>
<keyword evidence="3" id="KW-1185">Reference proteome</keyword>
<feature type="transmembrane region" description="Helical" evidence="1">
    <location>
        <begin position="87"/>
        <end position="107"/>
    </location>
</feature>